<feature type="compositionally biased region" description="Low complexity" evidence="1">
    <location>
        <begin position="35"/>
        <end position="51"/>
    </location>
</feature>
<protein>
    <submittedName>
        <fullName evidence="2">Uncharacterized protein</fullName>
    </submittedName>
</protein>
<organism evidence="2 3">
    <name type="scientific">Hericium alpestre</name>
    <dbReference type="NCBI Taxonomy" id="135208"/>
    <lineage>
        <taxon>Eukaryota</taxon>
        <taxon>Fungi</taxon>
        <taxon>Dikarya</taxon>
        <taxon>Basidiomycota</taxon>
        <taxon>Agaricomycotina</taxon>
        <taxon>Agaricomycetes</taxon>
        <taxon>Russulales</taxon>
        <taxon>Hericiaceae</taxon>
        <taxon>Hericium</taxon>
    </lineage>
</organism>
<gene>
    <name evidence="2" type="ORF">EWM64_g5694</name>
</gene>
<reference evidence="2 3" key="1">
    <citation type="submission" date="2019-02" db="EMBL/GenBank/DDBJ databases">
        <title>Genome sequencing of the rare red list fungi Hericium alpestre (H. flagellum).</title>
        <authorList>
            <person name="Buettner E."/>
            <person name="Kellner H."/>
        </authorList>
    </citation>
    <scope>NUCLEOTIDE SEQUENCE [LARGE SCALE GENOMIC DNA]</scope>
    <source>
        <strain evidence="2 3">DSM 108284</strain>
    </source>
</reference>
<feature type="compositionally biased region" description="Basic and acidic residues" evidence="1">
    <location>
        <begin position="102"/>
        <end position="113"/>
    </location>
</feature>
<feature type="compositionally biased region" description="Basic and acidic residues" evidence="1">
    <location>
        <begin position="59"/>
        <end position="68"/>
    </location>
</feature>
<feature type="region of interest" description="Disordered" evidence="1">
    <location>
        <begin position="35"/>
        <end position="113"/>
    </location>
</feature>
<evidence type="ECO:0000313" key="3">
    <source>
        <dbReference type="Proteomes" id="UP000298061"/>
    </source>
</evidence>
<dbReference type="Proteomes" id="UP000298061">
    <property type="component" value="Unassembled WGS sequence"/>
</dbReference>
<evidence type="ECO:0000256" key="1">
    <source>
        <dbReference type="SAM" id="MobiDB-lite"/>
    </source>
</evidence>
<dbReference type="EMBL" id="SFCI01000707">
    <property type="protein sequence ID" value="TFY78312.1"/>
    <property type="molecule type" value="Genomic_DNA"/>
</dbReference>
<comment type="caution">
    <text evidence="2">The sequence shown here is derived from an EMBL/GenBank/DDBJ whole genome shotgun (WGS) entry which is preliminary data.</text>
</comment>
<proteinExistence type="predicted"/>
<name>A0A4Y9ZU27_9AGAM</name>
<sequence>MPKWPLNRSVDWDPEVQGEVSSWGYWSDVALATAAAAQAATTSKEAAQQAAVMQAGPESDVHMQEEPHMPPLPMQVNSDDHAARPSKHKDKGKAPVPTQEQDFNRPAHTDPDHQLDLPLNITPPCCPDLSPHLPIAFIEEQMQQDRLVYDTHSQQLVVLDIKQICLQLGTHEGIIQGMVHLTTDVQRLSEQVSSIEPRWSPE</sequence>
<keyword evidence="3" id="KW-1185">Reference proteome</keyword>
<dbReference type="AlphaFoldDB" id="A0A4Y9ZU27"/>
<accession>A0A4Y9ZU27</accession>
<evidence type="ECO:0000313" key="2">
    <source>
        <dbReference type="EMBL" id="TFY78312.1"/>
    </source>
</evidence>